<gene>
    <name evidence="1" type="ORF">LPE_02791</name>
</gene>
<name>F6IYI4_LACPE</name>
<evidence type="ECO:0000313" key="1">
    <source>
        <dbReference type="EMBL" id="CCB83739.1"/>
    </source>
</evidence>
<proteinExistence type="predicted"/>
<dbReference type="EMBL" id="FR871825">
    <property type="protein sequence ID" value="CCB83739.1"/>
    <property type="molecule type" value="Genomic_DNA"/>
</dbReference>
<dbReference type="AlphaFoldDB" id="F6IYI4"/>
<protein>
    <submittedName>
        <fullName evidence="1">Uncharacterized protein</fullName>
    </submittedName>
</protein>
<organism evidence="1">
    <name type="scientific">Lactiplantibacillus pentosus MP-10</name>
    <dbReference type="NCBI Taxonomy" id="1028490"/>
    <lineage>
        <taxon>Bacteria</taxon>
        <taxon>Bacillati</taxon>
        <taxon>Bacillota</taxon>
        <taxon>Bacilli</taxon>
        <taxon>Lactobacillales</taxon>
        <taxon>Lactobacillaceae</taxon>
        <taxon>Lactiplantibacillus</taxon>
    </lineage>
</organism>
<sequence>MLVQLRRNRIVNDDAQLSITQLDDALQHKAVEDFAKFYVPLFDANNLEVMSNFDVAAYMTDINEHLTYGRYMTKAQRLSDTVSFSFTAYLNLIDRLDQKYYTSGNPAQPWDEWLATQFAQIANS</sequence>
<reference evidence="1" key="1">
    <citation type="journal article" date="2011" name="J. Bacteriol.">
        <title>Annotated genome sequence of Lactobacillus pentosus MP-10, which has probiotic potential, from naturally fermented Alorena green table olives.</title>
        <authorList>
            <person name="Abriouel H."/>
            <person name="Benomar N."/>
            <person name="Perez Pulido R."/>
            <person name="Canamero M.M."/>
            <person name="Galvez A."/>
        </authorList>
    </citation>
    <scope>NUCLEOTIDE SEQUENCE</scope>
    <source>
        <strain evidence="1">MP-10</strain>
    </source>
</reference>
<accession>F6IYI4</accession>